<keyword evidence="13" id="KW-1185">Reference proteome</keyword>
<comment type="catalytic activity">
    <reaction evidence="9 10">
        <text>squalene + reduced [NADPH--hemoprotein reductase] + O2 = (S)-2,3-epoxysqualene + oxidized [NADPH--hemoprotein reductase] + H2O + H(+)</text>
        <dbReference type="Rhea" id="RHEA:25282"/>
        <dbReference type="Rhea" id="RHEA-COMP:11964"/>
        <dbReference type="Rhea" id="RHEA-COMP:11965"/>
        <dbReference type="ChEBI" id="CHEBI:15377"/>
        <dbReference type="ChEBI" id="CHEBI:15378"/>
        <dbReference type="ChEBI" id="CHEBI:15379"/>
        <dbReference type="ChEBI" id="CHEBI:15440"/>
        <dbReference type="ChEBI" id="CHEBI:15441"/>
        <dbReference type="ChEBI" id="CHEBI:57618"/>
        <dbReference type="ChEBI" id="CHEBI:58210"/>
        <dbReference type="EC" id="1.14.14.17"/>
    </reaction>
</comment>
<feature type="transmembrane region" description="Helical" evidence="10">
    <location>
        <begin position="342"/>
        <end position="360"/>
    </location>
</feature>
<evidence type="ECO:0000259" key="11">
    <source>
        <dbReference type="Pfam" id="PF08491"/>
    </source>
</evidence>
<evidence type="ECO:0000256" key="3">
    <source>
        <dbReference type="ARBA" id="ARBA00008802"/>
    </source>
</evidence>
<dbReference type="PANTHER" id="PTHR10835">
    <property type="entry name" value="SQUALENE MONOOXYGENASE"/>
    <property type="match status" value="1"/>
</dbReference>
<name>A0ABQ8A0H1_BRANA</name>
<dbReference type="InterPro" id="IPR036188">
    <property type="entry name" value="FAD/NAD-bd_sf"/>
</dbReference>
<evidence type="ECO:0000256" key="8">
    <source>
        <dbReference type="ARBA" id="ARBA00023136"/>
    </source>
</evidence>
<sequence length="384" mass="41690">MKLAVIQNLPRLGLTTTTASLGSPLPSPRLSLSTRRLRNTSLTTGAAFPRRKKDGHERASLISAGTVIMAPAIEFDQFILATFFASLFALVLVYVLRRSSRDRKDDADSNRSKINRGLDVVSSRNDVVSRNLAAEDDSGIDVIIVGAGVAGAALAHTLGKASLLESAFFRFEGRRVHVIERDLSEQERIVGELLQPGGYLNVRLEQGTVTSLLEENGTVKGVQYKTKEGNELRLYAPLTVVCDGCFSNLRRSLCKPKPVASTINTLAGALYKVFLASSDEAKTEMREACFDYLSLGGVCSSGPVALLSGLNPRPLSLVLHFFAVAIYAVGRLMLPFPSIKSFWLGARVISSASGIIFPIIKAEGVRQMFFPRTISALYRTPPLQ</sequence>
<evidence type="ECO:0000313" key="12">
    <source>
        <dbReference type="EMBL" id="KAH0885984.1"/>
    </source>
</evidence>
<keyword evidence="10" id="KW-0812">Transmembrane</keyword>
<organism evidence="12 13">
    <name type="scientific">Brassica napus</name>
    <name type="common">Rape</name>
    <dbReference type="NCBI Taxonomy" id="3708"/>
    <lineage>
        <taxon>Eukaryota</taxon>
        <taxon>Viridiplantae</taxon>
        <taxon>Streptophyta</taxon>
        <taxon>Embryophyta</taxon>
        <taxon>Tracheophyta</taxon>
        <taxon>Spermatophyta</taxon>
        <taxon>Magnoliopsida</taxon>
        <taxon>eudicotyledons</taxon>
        <taxon>Gunneridae</taxon>
        <taxon>Pentapetalae</taxon>
        <taxon>rosids</taxon>
        <taxon>malvids</taxon>
        <taxon>Brassicales</taxon>
        <taxon>Brassicaceae</taxon>
        <taxon>Brassiceae</taxon>
        <taxon>Brassica</taxon>
    </lineage>
</organism>
<keyword evidence="8 10" id="KW-0472">Membrane</keyword>
<gene>
    <name evidence="12" type="ORF">HID58_062080</name>
</gene>
<reference evidence="12 13" key="1">
    <citation type="submission" date="2021-05" db="EMBL/GenBank/DDBJ databases">
        <title>Genome Assembly of Synthetic Allotetraploid Brassica napus Reveals Homoeologous Exchanges between Subgenomes.</title>
        <authorList>
            <person name="Davis J.T."/>
        </authorList>
    </citation>
    <scope>NUCLEOTIDE SEQUENCE [LARGE SCALE GENOMIC DNA]</scope>
    <source>
        <strain evidence="13">cv. Da-Ae</strain>
        <tissue evidence="12">Seedling</tissue>
    </source>
</reference>
<evidence type="ECO:0000256" key="7">
    <source>
        <dbReference type="ARBA" id="ARBA00023002"/>
    </source>
</evidence>
<evidence type="ECO:0000313" key="13">
    <source>
        <dbReference type="Proteomes" id="UP000824890"/>
    </source>
</evidence>
<evidence type="ECO:0000256" key="2">
    <source>
        <dbReference type="ARBA" id="ARBA00005018"/>
    </source>
</evidence>
<dbReference type="InterPro" id="IPR013698">
    <property type="entry name" value="Squalene_epoxidase"/>
</dbReference>
<dbReference type="Pfam" id="PF08491">
    <property type="entry name" value="SE"/>
    <property type="match status" value="1"/>
</dbReference>
<dbReference type="Gene3D" id="3.50.50.60">
    <property type="entry name" value="FAD/NAD(P)-binding domain"/>
    <property type="match status" value="2"/>
</dbReference>
<keyword evidence="7 10" id="KW-0560">Oxidoreductase</keyword>
<comment type="subcellular location">
    <subcellularLocation>
        <location evidence="10">Membrane</location>
        <topology evidence="10">Multi-pass membrane protein</topology>
    </subcellularLocation>
</comment>
<evidence type="ECO:0000256" key="6">
    <source>
        <dbReference type="ARBA" id="ARBA00022827"/>
    </source>
</evidence>
<keyword evidence="10" id="KW-1133">Transmembrane helix</keyword>
<keyword evidence="5 10" id="KW-0285">Flavoprotein</keyword>
<dbReference type="EMBL" id="JAGKQM010000014">
    <property type="protein sequence ID" value="KAH0885984.1"/>
    <property type="molecule type" value="Genomic_DNA"/>
</dbReference>
<dbReference type="EC" id="1.14.14.17" evidence="4 10"/>
<keyword evidence="6 10" id="KW-0274">FAD</keyword>
<feature type="domain" description="Squalene epoxidase" evidence="11">
    <location>
        <begin position="256"/>
        <end position="341"/>
    </location>
</feature>
<evidence type="ECO:0000256" key="10">
    <source>
        <dbReference type="RuleBase" id="RU367121"/>
    </source>
</evidence>
<protein>
    <recommendedName>
        <fullName evidence="4 10">Squalene monooxygenase</fullName>
        <ecNumber evidence="4 10">1.14.14.17</ecNumber>
    </recommendedName>
</protein>
<accession>A0ABQ8A0H1</accession>
<evidence type="ECO:0000256" key="5">
    <source>
        <dbReference type="ARBA" id="ARBA00022630"/>
    </source>
</evidence>
<dbReference type="InterPro" id="IPR040125">
    <property type="entry name" value="Squalene_monox"/>
</dbReference>
<comment type="cofactor">
    <cofactor evidence="1 10">
        <name>FAD</name>
        <dbReference type="ChEBI" id="CHEBI:57692"/>
    </cofactor>
</comment>
<evidence type="ECO:0000256" key="9">
    <source>
        <dbReference type="ARBA" id="ARBA00048658"/>
    </source>
</evidence>
<comment type="caution">
    <text evidence="12">The sequence shown here is derived from an EMBL/GenBank/DDBJ whole genome shotgun (WGS) entry which is preliminary data.</text>
</comment>
<dbReference type="SUPFAM" id="SSF51905">
    <property type="entry name" value="FAD/NAD(P)-binding domain"/>
    <property type="match status" value="1"/>
</dbReference>
<comment type="function">
    <text evidence="10">Catalyzes the stereospecific oxidation of squalene to (S)-2,3-epoxysqualene, and is considered to be a rate-limiting enzyme in steroid biosynthesis.</text>
</comment>
<proteinExistence type="inferred from homology"/>
<comment type="similarity">
    <text evidence="3 10">Belongs to the squalene monooxygenase family.</text>
</comment>
<feature type="transmembrane region" description="Helical" evidence="10">
    <location>
        <begin position="317"/>
        <end position="336"/>
    </location>
</feature>
<dbReference type="PANTHER" id="PTHR10835:SF15">
    <property type="entry name" value="SQUALENE EPOXIDASE 2, MITOCHONDRIAL"/>
    <property type="match status" value="1"/>
</dbReference>
<evidence type="ECO:0000256" key="4">
    <source>
        <dbReference type="ARBA" id="ARBA00012312"/>
    </source>
</evidence>
<dbReference type="Proteomes" id="UP000824890">
    <property type="component" value="Unassembled WGS sequence"/>
</dbReference>
<feature type="transmembrane region" description="Helical" evidence="10">
    <location>
        <begin position="78"/>
        <end position="96"/>
    </location>
</feature>
<comment type="pathway">
    <text evidence="2">Terpene metabolism; lanosterol biosynthesis; lanosterol from farnesyl diphosphate: step 2/3.</text>
</comment>
<evidence type="ECO:0000256" key="1">
    <source>
        <dbReference type="ARBA" id="ARBA00001974"/>
    </source>
</evidence>